<gene>
    <name evidence="1" type="ORF">AVEN_97217_1</name>
</gene>
<comment type="caution">
    <text evidence="1">The sequence shown here is derived from an EMBL/GenBank/DDBJ whole genome shotgun (WGS) entry which is preliminary data.</text>
</comment>
<evidence type="ECO:0000313" key="1">
    <source>
        <dbReference type="EMBL" id="GBM50395.1"/>
    </source>
</evidence>
<accession>A0A4Y2GCE9</accession>
<dbReference type="EMBL" id="BGPR01001297">
    <property type="protein sequence ID" value="GBM50395.1"/>
    <property type="molecule type" value="Genomic_DNA"/>
</dbReference>
<organism evidence="1 2">
    <name type="scientific">Araneus ventricosus</name>
    <name type="common">Orbweaver spider</name>
    <name type="synonym">Epeira ventricosa</name>
    <dbReference type="NCBI Taxonomy" id="182803"/>
    <lineage>
        <taxon>Eukaryota</taxon>
        <taxon>Metazoa</taxon>
        <taxon>Ecdysozoa</taxon>
        <taxon>Arthropoda</taxon>
        <taxon>Chelicerata</taxon>
        <taxon>Arachnida</taxon>
        <taxon>Araneae</taxon>
        <taxon>Araneomorphae</taxon>
        <taxon>Entelegynae</taxon>
        <taxon>Araneoidea</taxon>
        <taxon>Araneidae</taxon>
        <taxon>Araneus</taxon>
    </lineage>
</organism>
<reference evidence="1 2" key="1">
    <citation type="journal article" date="2019" name="Sci. Rep.">
        <title>Orb-weaving spider Araneus ventricosus genome elucidates the spidroin gene catalogue.</title>
        <authorList>
            <person name="Kono N."/>
            <person name="Nakamura H."/>
            <person name="Ohtoshi R."/>
            <person name="Moran D.A.P."/>
            <person name="Shinohara A."/>
            <person name="Yoshida Y."/>
            <person name="Fujiwara M."/>
            <person name="Mori M."/>
            <person name="Tomita M."/>
            <person name="Arakawa K."/>
        </authorList>
    </citation>
    <scope>NUCLEOTIDE SEQUENCE [LARGE SCALE GENOMIC DNA]</scope>
</reference>
<protein>
    <submittedName>
        <fullName evidence="1">Uncharacterized protein</fullName>
    </submittedName>
</protein>
<dbReference type="Proteomes" id="UP000499080">
    <property type="component" value="Unassembled WGS sequence"/>
</dbReference>
<dbReference type="AlphaFoldDB" id="A0A4Y2GCE9"/>
<name>A0A4Y2GCE9_ARAVE</name>
<evidence type="ECO:0000313" key="2">
    <source>
        <dbReference type="Proteomes" id="UP000499080"/>
    </source>
</evidence>
<proteinExistence type="predicted"/>
<keyword evidence="2" id="KW-1185">Reference proteome</keyword>
<sequence>MSTYLVAVEANYHKRCYVSFRRREKSDERHSSKIRMTDEEGLLYGTVQAELAEYIQDLYIFSDTSPVLKLSLVTNLFEVRMRPLVLKILACTEQN</sequence>